<dbReference type="InterPro" id="IPR003156">
    <property type="entry name" value="DHHA1_dom"/>
</dbReference>
<dbReference type="Pfam" id="PF02272">
    <property type="entry name" value="DHHA1"/>
    <property type="match status" value="1"/>
</dbReference>
<feature type="domain" description="DDH" evidence="6">
    <location>
        <begin position="68"/>
        <end position="215"/>
    </location>
</feature>
<evidence type="ECO:0000256" key="5">
    <source>
        <dbReference type="ARBA" id="ARBA00022839"/>
    </source>
</evidence>
<protein>
    <recommendedName>
        <fullName evidence="2">Single-stranded-DNA-specific exonuclease RecJ</fullName>
    </recommendedName>
</protein>
<evidence type="ECO:0000313" key="9">
    <source>
        <dbReference type="EMBL" id="KYL04596.1"/>
    </source>
</evidence>
<dbReference type="eggNOG" id="COG0608">
    <property type="taxonomic scope" value="Bacteria"/>
</dbReference>
<dbReference type="GO" id="GO:0006281">
    <property type="term" value="P:DNA repair"/>
    <property type="evidence" value="ECO:0007669"/>
    <property type="project" value="InterPro"/>
</dbReference>
<dbReference type="InterPro" id="IPR051673">
    <property type="entry name" value="SSDNA_exonuclease_RecJ"/>
</dbReference>
<name>A0A162IWM4_9FUSO</name>
<dbReference type="GO" id="GO:0008409">
    <property type="term" value="F:5'-3' exonuclease activity"/>
    <property type="evidence" value="ECO:0007669"/>
    <property type="project" value="InterPro"/>
</dbReference>
<dbReference type="Pfam" id="PF01368">
    <property type="entry name" value="DHH"/>
    <property type="match status" value="1"/>
</dbReference>
<proteinExistence type="inferred from homology"/>
<dbReference type="InterPro" id="IPR038763">
    <property type="entry name" value="DHH_sf"/>
</dbReference>
<keyword evidence="3" id="KW-0540">Nuclease</keyword>
<dbReference type="Gene3D" id="3.10.310.30">
    <property type="match status" value="1"/>
</dbReference>
<accession>A0A162IWM4</accession>
<reference evidence="9 10" key="1">
    <citation type="submission" date="2016-03" db="EMBL/GenBank/DDBJ databases">
        <title>Comparative genomics of human isolates of Fusobacterium necrophorum.</title>
        <authorList>
            <person name="Jensen A."/>
            <person name="Bank S."/>
            <person name="Andersen P.S."/>
            <person name="Kristensen L.H."/>
            <person name="Prag J."/>
        </authorList>
    </citation>
    <scope>NUCLEOTIDE SEQUENCE [LARGE SCALE GENOMIC DNA]</scope>
    <source>
        <strain evidence="9 10">LS_1264</strain>
    </source>
</reference>
<evidence type="ECO:0000259" key="6">
    <source>
        <dbReference type="Pfam" id="PF01368"/>
    </source>
</evidence>
<dbReference type="AlphaFoldDB" id="A0A162IWM4"/>
<evidence type="ECO:0000313" key="10">
    <source>
        <dbReference type="Proteomes" id="UP000075816"/>
    </source>
</evidence>
<comment type="caution">
    <text evidence="9">The sequence shown here is derived from an EMBL/GenBank/DDBJ whole genome shotgun (WGS) entry which is preliminary data.</text>
</comment>
<dbReference type="KEGG" id="fnf:BSQ88_02995"/>
<keyword evidence="4" id="KW-0378">Hydrolase</keyword>
<dbReference type="InterPro" id="IPR004610">
    <property type="entry name" value="RecJ"/>
</dbReference>
<evidence type="ECO:0000256" key="4">
    <source>
        <dbReference type="ARBA" id="ARBA00022801"/>
    </source>
</evidence>
<feature type="domain" description="DHHA1" evidence="7">
    <location>
        <begin position="337"/>
        <end position="431"/>
    </location>
</feature>
<dbReference type="SUPFAM" id="SSF64182">
    <property type="entry name" value="DHH phosphoesterases"/>
    <property type="match status" value="1"/>
</dbReference>
<dbReference type="Gene3D" id="3.90.1640.30">
    <property type="match status" value="1"/>
</dbReference>
<evidence type="ECO:0000256" key="3">
    <source>
        <dbReference type="ARBA" id="ARBA00022722"/>
    </source>
</evidence>
<evidence type="ECO:0000259" key="8">
    <source>
        <dbReference type="Pfam" id="PF17768"/>
    </source>
</evidence>
<feature type="domain" description="RecJ OB" evidence="8">
    <location>
        <begin position="451"/>
        <end position="552"/>
    </location>
</feature>
<dbReference type="PANTHER" id="PTHR30255">
    <property type="entry name" value="SINGLE-STRANDED-DNA-SPECIFIC EXONUCLEASE RECJ"/>
    <property type="match status" value="1"/>
</dbReference>
<dbReference type="Proteomes" id="UP000075816">
    <property type="component" value="Unassembled WGS sequence"/>
</dbReference>
<comment type="similarity">
    <text evidence="1">Belongs to the RecJ family.</text>
</comment>
<evidence type="ECO:0000259" key="7">
    <source>
        <dbReference type="Pfam" id="PF02272"/>
    </source>
</evidence>
<sequence>MRNTKWIYQNYQYYPQEKEETIHSIVYSIMKERNLSYRKEFTSNPYLLKDMDKAVHLLQEAKNKQQTVWIYGDYDVDGITSVSLCYLALMELGYPVEYYIPLRDEGYGLNQEALQYIYEQGGRIVITVDCGIVSVKEIDFANSLGMTMIITDHHEIQGELPKAAAVINPKREENLYPFPSLAGVGTAFFLVTALFEQEEKREEIQKYFDIVALGTVADIVPLVEDNRILVQQGLALLAKSQWTGLRILVKRLFPDHETRRFSAYDIGFILAPIFNAAGRLEDAKSSVKLFLEKDSKKANAQIDSLIQNNMERRRVQEKILQACLEEIQQKKLEEKNALVIAREGFHHGVIGIVASKLVDRFYKPTVVMEIKPEEGIATASCRSISGINIVEALGEISPLLLRYGGHSGAAGFSILIENISTFYEEFEKVLSRKVTEELLAKKLSITKELLPFQIQYPLLHDMRYLEPFGASNPAPIFALKHCRLDKIRLIGADKKHLMCNIHHGDTVFWNCVWFQASDVYEELLFAKEVDIAFHLKLEMYRGRYQYKIFIEDIQISKQEKEKQYHLEEIEYSHISFPYEIILYLKHTNLSENLYLNFEEKEVRLFSNRSYLCYLDSHTSKILHYWNKEKTCEFQVRKKEIFLEEEHYRIHLEIVKKQEFQSYSLKEGLIFQDIKNFLLGKEGKYNRIQANILASFFKQKQNTLAIIERGRGVQTVLKTIVLFAKSQQQKYQILEEWDGRETIQENCSFLVFLFPKSIEKIPSFSFSCRVLILSEKNISLQGYYKIRDEYRVPKSVHWIPEEEISQHERVFSHRISQEKQKKILEELPFLQELYATKDLLVHL</sequence>
<evidence type="ECO:0000256" key="1">
    <source>
        <dbReference type="ARBA" id="ARBA00005915"/>
    </source>
</evidence>
<organism evidence="9 10">
    <name type="scientific">Fusobacterium necrophorum subsp. funduliforme</name>
    <dbReference type="NCBI Taxonomy" id="143387"/>
    <lineage>
        <taxon>Bacteria</taxon>
        <taxon>Fusobacteriati</taxon>
        <taxon>Fusobacteriota</taxon>
        <taxon>Fusobacteriia</taxon>
        <taxon>Fusobacteriales</taxon>
        <taxon>Fusobacteriaceae</taxon>
        <taxon>Fusobacterium</taxon>
    </lineage>
</organism>
<dbReference type="EMBL" id="LVEA01000031">
    <property type="protein sequence ID" value="KYL04596.1"/>
    <property type="molecule type" value="Genomic_DNA"/>
</dbReference>
<dbReference type="Pfam" id="PF17768">
    <property type="entry name" value="RecJ_OB"/>
    <property type="match status" value="1"/>
</dbReference>
<dbReference type="PANTHER" id="PTHR30255:SF2">
    <property type="entry name" value="SINGLE-STRANDED-DNA-SPECIFIC EXONUCLEASE RECJ"/>
    <property type="match status" value="1"/>
</dbReference>
<dbReference type="GO" id="GO:0003676">
    <property type="term" value="F:nucleic acid binding"/>
    <property type="evidence" value="ECO:0007669"/>
    <property type="project" value="InterPro"/>
</dbReference>
<evidence type="ECO:0000256" key="2">
    <source>
        <dbReference type="ARBA" id="ARBA00019841"/>
    </source>
</evidence>
<gene>
    <name evidence="9" type="ORF">A2J07_04630</name>
</gene>
<keyword evidence="5 9" id="KW-0269">Exonuclease</keyword>
<dbReference type="InterPro" id="IPR041122">
    <property type="entry name" value="RecJ_OB"/>
</dbReference>
<dbReference type="GO" id="GO:0006310">
    <property type="term" value="P:DNA recombination"/>
    <property type="evidence" value="ECO:0007669"/>
    <property type="project" value="InterPro"/>
</dbReference>
<dbReference type="RefSeq" id="WP_005957118.1">
    <property type="nucleotide sequence ID" value="NZ_CAXOUM010000022.1"/>
</dbReference>
<dbReference type="InterPro" id="IPR001667">
    <property type="entry name" value="DDH_dom"/>
</dbReference>
<dbReference type="NCBIfam" id="TIGR00644">
    <property type="entry name" value="recJ"/>
    <property type="match status" value="1"/>
</dbReference>